<dbReference type="GO" id="GO:0006412">
    <property type="term" value="P:translation"/>
    <property type="evidence" value="ECO:0007669"/>
    <property type="project" value="UniProtKB-UniRule"/>
</dbReference>
<evidence type="ECO:0000259" key="9">
    <source>
        <dbReference type="Pfam" id="PF00281"/>
    </source>
</evidence>
<keyword evidence="4 7" id="KW-0694">RNA-binding</keyword>
<dbReference type="PANTHER" id="PTHR11994">
    <property type="entry name" value="60S RIBOSOMAL PROTEIN L11-RELATED"/>
    <property type="match status" value="1"/>
</dbReference>
<evidence type="ECO:0000256" key="3">
    <source>
        <dbReference type="ARBA" id="ARBA00022730"/>
    </source>
</evidence>
<dbReference type="PIRSF" id="PIRSF002161">
    <property type="entry name" value="Ribosomal_L5"/>
    <property type="match status" value="1"/>
</dbReference>
<evidence type="ECO:0000256" key="1">
    <source>
        <dbReference type="ARBA" id="ARBA00008553"/>
    </source>
</evidence>
<keyword evidence="5 7" id="KW-0689">Ribosomal protein</keyword>
<dbReference type="SUPFAM" id="SSF55282">
    <property type="entry name" value="RL5-like"/>
    <property type="match status" value="1"/>
</dbReference>
<evidence type="ECO:0000259" key="10">
    <source>
        <dbReference type="Pfam" id="PF00673"/>
    </source>
</evidence>
<dbReference type="Pfam" id="PF00281">
    <property type="entry name" value="Ribosomal_L5"/>
    <property type="match status" value="1"/>
</dbReference>
<comment type="caution">
    <text evidence="11">The sequence shown here is derived from an EMBL/GenBank/DDBJ whole genome shotgun (WGS) entry which is preliminary data.</text>
</comment>
<comment type="function">
    <text evidence="7">This is 1 of the proteins that bind and probably mediate the attachment of the 5S RNA into the large ribosomal subunit, where it forms part of the central protuberance. In the 70S ribosome it contacts protein S13 of the 30S subunit (bridge B1b), connecting the 2 subunits; this bridge is implicated in subunit movement. May contact the P site tRNA; the 5S rRNA and some of its associated proteins might help stabilize positioning of ribosome-bound tRNAs.</text>
</comment>
<dbReference type="Pfam" id="PF00673">
    <property type="entry name" value="Ribosomal_L5_C"/>
    <property type="match status" value="1"/>
</dbReference>
<dbReference type="InterPro" id="IPR031309">
    <property type="entry name" value="Ribosomal_uL5_C"/>
</dbReference>
<dbReference type="InterPro" id="IPR002132">
    <property type="entry name" value="Ribosomal_uL5"/>
</dbReference>
<dbReference type="EMBL" id="QMWO01000007">
    <property type="protein sequence ID" value="RLG70359.1"/>
    <property type="molecule type" value="Genomic_DNA"/>
</dbReference>
<comment type="similarity">
    <text evidence="1 7 8">Belongs to the universal ribosomal protein uL5 family.</text>
</comment>
<protein>
    <recommendedName>
        <fullName evidence="7">Large ribosomal subunit protein uL5</fullName>
    </recommendedName>
</protein>
<dbReference type="Proteomes" id="UP000277633">
    <property type="component" value="Unassembled WGS sequence"/>
</dbReference>
<evidence type="ECO:0000256" key="6">
    <source>
        <dbReference type="ARBA" id="ARBA00023274"/>
    </source>
</evidence>
<comment type="subunit">
    <text evidence="7">Part of the 50S ribosomal subunit; contacts the 5S rRNA and probably tRNA. Forms a bridge to the 30S subunit in the 70S ribosome.</text>
</comment>
<dbReference type="InterPro" id="IPR057266">
    <property type="entry name" value="Ribosomal_uL5_euk/arc-type"/>
</dbReference>
<organism evidence="11 12">
    <name type="scientific">Candidatus Iainarchaeum sp</name>
    <dbReference type="NCBI Taxonomy" id="3101447"/>
    <lineage>
        <taxon>Archaea</taxon>
        <taxon>Candidatus Iainarchaeota</taxon>
        <taxon>Candidatus Iainarchaeia</taxon>
        <taxon>Candidatus Iainarchaeales</taxon>
        <taxon>Candidatus Iainarchaeaceae</taxon>
        <taxon>Candidatus Iainarchaeum</taxon>
    </lineage>
</organism>
<proteinExistence type="inferred from homology"/>
<accession>A0A497JHS0</accession>
<evidence type="ECO:0000256" key="5">
    <source>
        <dbReference type="ARBA" id="ARBA00022980"/>
    </source>
</evidence>
<dbReference type="NCBIfam" id="NF003258">
    <property type="entry name" value="PRK04219.1"/>
    <property type="match status" value="1"/>
</dbReference>
<evidence type="ECO:0000256" key="2">
    <source>
        <dbReference type="ARBA" id="ARBA00022555"/>
    </source>
</evidence>
<evidence type="ECO:0000313" key="12">
    <source>
        <dbReference type="Proteomes" id="UP000277633"/>
    </source>
</evidence>
<dbReference type="AlphaFoldDB" id="A0A497JHS0"/>
<keyword evidence="6 7" id="KW-0687">Ribonucleoprotein</keyword>
<dbReference type="GO" id="GO:0003735">
    <property type="term" value="F:structural constituent of ribosome"/>
    <property type="evidence" value="ECO:0007669"/>
    <property type="project" value="InterPro"/>
</dbReference>
<dbReference type="GO" id="GO:0000049">
    <property type="term" value="F:tRNA binding"/>
    <property type="evidence" value="ECO:0007669"/>
    <property type="project" value="UniProtKB-UniRule"/>
</dbReference>
<dbReference type="FunFam" id="3.30.1440.10:FF:000002">
    <property type="entry name" value="60S ribosomal protein L11"/>
    <property type="match status" value="1"/>
</dbReference>
<feature type="domain" description="Large ribosomal subunit protein uL5 N-terminal" evidence="9">
    <location>
        <begin position="2"/>
        <end position="55"/>
    </location>
</feature>
<dbReference type="HAMAP" id="MF_01333_A">
    <property type="entry name" value="Ribosomal_uL5_A"/>
    <property type="match status" value="1"/>
</dbReference>
<evidence type="ECO:0000313" key="11">
    <source>
        <dbReference type="EMBL" id="RLG70359.1"/>
    </source>
</evidence>
<evidence type="ECO:0000256" key="7">
    <source>
        <dbReference type="HAMAP-Rule" id="MF_01333"/>
    </source>
</evidence>
<dbReference type="Gene3D" id="3.30.1440.10">
    <property type="match status" value="1"/>
</dbReference>
<dbReference type="GO" id="GO:0005840">
    <property type="term" value="C:ribosome"/>
    <property type="evidence" value="ECO:0007669"/>
    <property type="project" value="UniProtKB-KW"/>
</dbReference>
<evidence type="ECO:0000256" key="8">
    <source>
        <dbReference type="RuleBase" id="RU003930"/>
    </source>
</evidence>
<dbReference type="GO" id="GO:1990904">
    <property type="term" value="C:ribonucleoprotein complex"/>
    <property type="evidence" value="ECO:0007669"/>
    <property type="project" value="UniProtKB-KW"/>
</dbReference>
<dbReference type="GO" id="GO:0019843">
    <property type="term" value="F:rRNA binding"/>
    <property type="evidence" value="ECO:0007669"/>
    <property type="project" value="UniProtKB-UniRule"/>
</dbReference>
<gene>
    <name evidence="7" type="primary">rpl5</name>
    <name evidence="11" type="ORF">DRO07_00370</name>
</gene>
<keyword evidence="3 7" id="KW-0699">rRNA-binding</keyword>
<feature type="domain" description="Large ribosomal subunit protein uL5 C-terminal" evidence="10">
    <location>
        <begin position="59"/>
        <end position="158"/>
    </location>
</feature>
<dbReference type="InterPro" id="IPR022803">
    <property type="entry name" value="Ribosomal_uL5_dom_sf"/>
</dbReference>
<keyword evidence="2 7" id="KW-0820">tRNA-binding</keyword>
<dbReference type="InterPro" id="IPR031310">
    <property type="entry name" value="Ribosomal_uL5_N"/>
</dbReference>
<evidence type="ECO:0000256" key="4">
    <source>
        <dbReference type="ARBA" id="ARBA00022884"/>
    </source>
</evidence>
<name>A0A497JHS0_9ARCH</name>
<dbReference type="InterPro" id="IPR022804">
    <property type="entry name" value="Ribosomal_uL5_arc"/>
</dbReference>
<reference evidence="11 12" key="1">
    <citation type="submission" date="2018-06" db="EMBL/GenBank/DDBJ databases">
        <title>Extensive metabolic versatility and redundancy in microbially diverse, dynamic hydrothermal sediments.</title>
        <authorList>
            <person name="Dombrowski N."/>
            <person name="Teske A."/>
            <person name="Baker B.J."/>
        </authorList>
    </citation>
    <scope>NUCLEOTIDE SEQUENCE [LARGE SCALE GENOMIC DNA]</scope>
    <source>
        <strain evidence="11">B9_G13</strain>
    </source>
</reference>
<sequence length="169" mass="19269">MNRMREIRVEKVVINVGVGKTGEELQKAQKIIEKITQAKAVKTKAKVRQPKWGIRPGLEIGVKVTLRGKKALDFLRKALETKEFTLKESQFDNFGNFAFGVAEHIELPGVKYEPELGIIGFDVIVALERPGYRVKRRKYKKAKVGKKHRITKEEAIEFAKEKLGIKVVK</sequence>